<dbReference type="Ensembl" id="ENSCHIT00010012659.1">
    <property type="protein sequence ID" value="ENSCHIP00010008975.1"/>
    <property type="gene ID" value="ENSCHIG00010006683.1"/>
</dbReference>
<name>A0A8C2NQX8_CAPHI</name>
<sequence length="50" mass="5940">MEKESRVCLLRFRVEHSEENLGNQKQIFGQNCPKPKDQRPGAWIQFLCLH</sequence>
<accession>A0A8C2NQX8</accession>
<reference evidence="1" key="1">
    <citation type="submission" date="2019-03" db="EMBL/GenBank/DDBJ databases">
        <title>Genome sequencing and reference-guided assembly of Black Bengal Goat (Capra hircus).</title>
        <authorList>
            <person name="Siddiki A.Z."/>
            <person name="Baten A."/>
            <person name="Billah M."/>
            <person name="Alam M.A.U."/>
            <person name="Shawrob K.S.M."/>
            <person name="Saha S."/>
            <person name="Chowdhury M."/>
            <person name="Rahman A.H."/>
            <person name="Stear M."/>
            <person name="Miah G."/>
            <person name="Das G.B."/>
            <person name="Hossain M.M."/>
            <person name="Kumkum M."/>
            <person name="Islam M.S."/>
            <person name="Mollah A.M."/>
            <person name="Ahsan A."/>
            <person name="Tusar F."/>
            <person name="Khan M.K.I."/>
        </authorList>
    </citation>
    <scope>NUCLEOTIDE SEQUENCE [LARGE SCALE GENOMIC DNA]</scope>
</reference>
<proteinExistence type="predicted"/>
<reference evidence="1" key="2">
    <citation type="submission" date="2025-08" db="UniProtKB">
        <authorList>
            <consortium name="Ensembl"/>
        </authorList>
    </citation>
    <scope>IDENTIFICATION</scope>
</reference>
<organism evidence="1">
    <name type="scientific">Capra hircus</name>
    <name type="common">Goat</name>
    <dbReference type="NCBI Taxonomy" id="9925"/>
    <lineage>
        <taxon>Eukaryota</taxon>
        <taxon>Metazoa</taxon>
        <taxon>Chordata</taxon>
        <taxon>Craniata</taxon>
        <taxon>Vertebrata</taxon>
        <taxon>Euteleostomi</taxon>
        <taxon>Mammalia</taxon>
        <taxon>Eutheria</taxon>
        <taxon>Laurasiatheria</taxon>
        <taxon>Artiodactyla</taxon>
        <taxon>Ruminantia</taxon>
        <taxon>Pecora</taxon>
        <taxon>Bovidae</taxon>
        <taxon>Caprinae</taxon>
        <taxon>Capra</taxon>
    </lineage>
</organism>
<dbReference type="AlphaFoldDB" id="A0A8C2NQX8"/>
<evidence type="ECO:0000313" key="1">
    <source>
        <dbReference type="Ensembl" id="ENSCHIP00010008975.1"/>
    </source>
</evidence>
<protein>
    <submittedName>
        <fullName evidence="1">Uncharacterized protein</fullName>
    </submittedName>
</protein>